<evidence type="ECO:0000313" key="2">
    <source>
        <dbReference type="EMBL" id="SVB90687.1"/>
    </source>
</evidence>
<name>A0A382HUU3_9ZZZZ</name>
<dbReference type="EMBL" id="UINC01063250">
    <property type="protein sequence ID" value="SVB90687.1"/>
    <property type="molecule type" value="Genomic_DNA"/>
</dbReference>
<organism evidence="2">
    <name type="scientific">marine metagenome</name>
    <dbReference type="NCBI Taxonomy" id="408172"/>
    <lineage>
        <taxon>unclassified sequences</taxon>
        <taxon>metagenomes</taxon>
        <taxon>ecological metagenomes</taxon>
    </lineage>
</organism>
<protein>
    <submittedName>
        <fullName evidence="2">Uncharacterized protein</fullName>
    </submittedName>
</protein>
<proteinExistence type="predicted"/>
<reference evidence="2" key="1">
    <citation type="submission" date="2018-05" db="EMBL/GenBank/DDBJ databases">
        <authorList>
            <person name="Lanie J.A."/>
            <person name="Ng W.-L."/>
            <person name="Kazmierczak K.M."/>
            <person name="Andrzejewski T.M."/>
            <person name="Davidsen T.M."/>
            <person name="Wayne K.J."/>
            <person name="Tettelin H."/>
            <person name="Glass J.I."/>
            <person name="Rusch D."/>
            <person name="Podicherti R."/>
            <person name="Tsui H.-C.T."/>
            <person name="Winkler M.E."/>
        </authorList>
    </citation>
    <scope>NUCLEOTIDE SEQUENCE</scope>
</reference>
<sequence length="43" mass="4244">VRVEVTAALGGEITSAARASGRQADPVAASPALTARGSRPDLP</sequence>
<accession>A0A382HUU3</accession>
<evidence type="ECO:0000256" key="1">
    <source>
        <dbReference type="SAM" id="MobiDB-lite"/>
    </source>
</evidence>
<feature type="region of interest" description="Disordered" evidence="1">
    <location>
        <begin position="17"/>
        <end position="43"/>
    </location>
</feature>
<feature type="non-terminal residue" evidence="2">
    <location>
        <position position="1"/>
    </location>
</feature>
<gene>
    <name evidence="2" type="ORF">METZ01_LOCUS243541</name>
</gene>
<dbReference type="AlphaFoldDB" id="A0A382HUU3"/>
<feature type="non-terminal residue" evidence="2">
    <location>
        <position position="43"/>
    </location>
</feature>